<feature type="non-terminal residue" evidence="1">
    <location>
        <position position="354"/>
    </location>
</feature>
<protein>
    <recommendedName>
        <fullName evidence="3">F-box domain-containing protein</fullName>
    </recommendedName>
</protein>
<reference evidence="1 2" key="1">
    <citation type="journal article" date="2019" name="Nat. Ecol. Evol.">
        <title>Megaphylogeny resolves global patterns of mushroom evolution.</title>
        <authorList>
            <person name="Varga T."/>
            <person name="Krizsan K."/>
            <person name="Foldi C."/>
            <person name="Dima B."/>
            <person name="Sanchez-Garcia M."/>
            <person name="Sanchez-Ramirez S."/>
            <person name="Szollosi G.J."/>
            <person name="Szarkandi J.G."/>
            <person name="Papp V."/>
            <person name="Albert L."/>
            <person name="Andreopoulos W."/>
            <person name="Angelini C."/>
            <person name="Antonin V."/>
            <person name="Barry K.W."/>
            <person name="Bougher N.L."/>
            <person name="Buchanan P."/>
            <person name="Buyck B."/>
            <person name="Bense V."/>
            <person name="Catcheside P."/>
            <person name="Chovatia M."/>
            <person name="Cooper J."/>
            <person name="Damon W."/>
            <person name="Desjardin D."/>
            <person name="Finy P."/>
            <person name="Geml J."/>
            <person name="Haridas S."/>
            <person name="Hughes K."/>
            <person name="Justo A."/>
            <person name="Karasinski D."/>
            <person name="Kautmanova I."/>
            <person name="Kiss B."/>
            <person name="Kocsube S."/>
            <person name="Kotiranta H."/>
            <person name="LaButti K.M."/>
            <person name="Lechner B.E."/>
            <person name="Liimatainen K."/>
            <person name="Lipzen A."/>
            <person name="Lukacs Z."/>
            <person name="Mihaltcheva S."/>
            <person name="Morgado L.N."/>
            <person name="Niskanen T."/>
            <person name="Noordeloos M.E."/>
            <person name="Ohm R.A."/>
            <person name="Ortiz-Santana B."/>
            <person name="Ovrebo C."/>
            <person name="Racz N."/>
            <person name="Riley R."/>
            <person name="Savchenko A."/>
            <person name="Shiryaev A."/>
            <person name="Soop K."/>
            <person name="Spirin V."/>
            <person name="Szebenyi C."/>
            <person name="Tomsovsky M."/>
            <person name="Tulloss R.E."/>
            <person name="Uehling J."/>
            <person name="Grigoriev I.V."/>
            <person name="Vagvolgyi C."/>
            <person name="Papp T."/>
            <person name="Martin F.M."/>
            <person name="Miettinen O."/>
            <person name="Hibbett D.S."/>
            <person name="Nagy L.G."/>
        </authorList>
    </citation>
    <scope>NUCLEOTIDE SEQUENCE [LARGE SCALE GENOMIC DNA]</scope>
    <source>
        <strain evidence="1 2">HHB13444</strain>
    </source>
</reference>
<organism evidence="1 2">
    <name type="scientific">Polyporus arcularius HHB13444</name>
    <dbReference type="NCBI Taxonomy" id="1314778"/>
    <lineage>
        <taxon>Eukaryota</taxon>
        <taxon>Fungi</taxon>
        <taxon>Dikarya</taxon>
        <taxon>Basidiomycota</taxon>
        <taxon>Agaricomycotina</taxon>
        <taxon>Agaricomycetes</taxon>
        <taxon>Polyporales</taxon>
        <taxon>Polyporaceae</taxon>
        <taxon>Polyporus</taxon>
    </lineage>
</organism>
<keyword evidence="2" id="KW-1185">Reference proteome</keyword>
<evidence type="ECO:0000313" key="1">
    <source>
        <dbReference type="EMBL" id="TFK80848.1"/>
    </source>
</evidence>
<dbReference type="EMBL" id="ML211697">
    <property type="protein sequence ID" value="TFK80848.1"/>
    <property type="molecule type" value="Genomic_DNA"/>
</dbReference>
<evidence type="ECO:0008006" key="3">
    <source>
        <dbReference type="Google" id="ProtNLM"/>
    </source>
</evidence>
<dbReference type="AlphaFoldDB" id="A0A5C3NX01"/>
<dbReference type="Proteomes" id="UP000308197">
    <property type="component" value="Unassembled WGS sequence"/>
</dbReference>
<proteinExistence type="predicted"/>
<name>A0A5C3NX01_9APHY</name>
<gene>
    <name evidence="1" type="ORF">K466DRAFT_569403</name>
</gene>
<accession>A0A5C3NX01</accession>
<sequence>MPLTVDKFPKLRYFAVENIFVPPSPDAVYQQLTALRLLTPGIRDHAEFDQILRSCQNVEELELEIDSGSGNADPSMEKITLPKLRIVRLSGWRWPLSNVFETLAIPPNADLAVHLSGPDDEVLREQSISAVLPEDYPTSLPIFSSVTEIHAQARQSEDVVVAYAPALAGGTKAAEHRRLSPRMPISHKKGEDLQRMQRSLRKLSVLAVAPAESLRIDIEFKQVDCVNWRSVFEHFPLLRRLAITVQEHPRKLSRVSSALAPLDANVATQDGHETMTGGRAAAPCPRLQVLHLHRFISTLHPDDRWKYLVREMDLSADVSGLLIKRDAGCDVLEELVLDLDCVDEEKWAAVEERR</sequence>
<evidence type="ECO:0000313" key="2">
    <source>
        <dbReference type="Proteomes" id="UP000308197"/>
    </source>
</evidence>
<dbReference type="InParanoid" id="A0A5C3NX01"/>